<accession>A0A409V746</accession>
<dbReference type="EMBL" id="KV599449">
    <property type="protein sequence ID" value="OPL20838.1"/>
    <property type="molecule type" value="Genomic_DNA"/>
</dbReference>
<name>A0A409V746_MYTGA</name>
<feature type="transmembrane region" description="Helical" evidence="1">
    <location>
        <begin position="70"/>
        <end position="94"/>
    </location>
</feature>
<keyword evidence="1" id="KW-1133">Transmembrane helix</keyword>
<dbReference type="AlphaFoldDB" id="A0A409V746"/>
<sequence length="172" mass="19747">MPLSAHLCYLVAVSFYWWRKWYVQRELLTFGRKELTTSLENSLKLFIHFLTGVQQLTQTAAATDDDLLKILVPVAAIAGLLFVIAICCCCWFLCARRKKWEPEKDEESNSDMSMENPFAGVFLPRLIPDYMRYQGSPFGLDECGASPIGLGDNKDQDMSLWEMHLNDEIRRA</sequence>
<keyword evidence="1" id="KW-0472">Membrane</keyword>
<evidence type="ECO:0000313" key="3">
    <source>
        <dbReference type="Proteomes" id="UP000266721"/>
    </source>
</evidence>
<keyword evidence="1" id="KW-0812">Transmembrane</keyword>
<proteinExistence type="predicted"/>
<evidence type="ECO:0000256" key="1">
    <source>
        <dbReference type="SAM" id="Phobius"/>
    </source>
</evidence>
<protein>
    <submittedName>
        <fullName evidence="2">Uncharacterized protein</fullName>
    </submittedName>
</protein>
<gene>
    <name evidence="2" type="ORF">AM593_00804</name>
</gene>
<organism evidence="2 3">
    <name type="scientific">Mytilus galloprovincialis</name>
    <name type="common">Mediterranean mussel</name>
    <dbReference type="NCBI Taxonomy" id="29158"/>
    <lineage>
        <taxon>Eukaryota</taxon>
        <taxon>Metazoa</taxon>
        <taxon>Spiralia</taxon>
        <taxon>Lophotrochozoa</taxon>
        <taxon>Mollusca</taxon>
        <taxon>Bivalvia</taxon>
        <taxon>Autobranchia</taxon>
        <taxon>Pteriomorphia</taxon>
        <taxon>Mytilida</taxon>
        <taxon>Mytiloidea</taxon>
        <taxon>Mytilidae</taxon>
        <taxon>Mytilinae</taxon>
        <taxon>Mytilus</taxon>
    </lineage>
</organism>
<dbReference type="Proteomes" id="UP000266721">
    <property type="component" value="Unassembled WGS sequence"/>
</dbReference>
<keyword evidence="3" id="KW-1185">Reference proteome</keyword>
<feature type="non-terminal residue" evidence="2">
    <location>
        <position position="1"/>
    </location>
</feature>
<reference evidence="2 3" key="1">
    <citation type="journal article" date="2016" name="PLoS ONE">
        <title>A First Insight into the Genome of the Filter-Feeder Mussel Mytilus galloprovincialis.</title>
        <authorList>
            <person name="Murgarella M."/>
            <person name="Puiu D."/>
            <person name="Novoa B."/>
            <person name="Figueras A."/>
            <person name="Posada D."/>
            <person name="Canchaya C."/>
        </authorList>
    </citation>
    <scope>NUCLEOTIDE SEQUENCE [LARGE SCALE GENOMIC DNA]</scope>
    <source>
        <tissue evidence="2">Muscle</tissue>
    </source>
</reference>
<evidence type="ECO:0000313" key="2">
    <source>
        <dbReference type="EMBL" id="OPL20838.1"/>
    </source>
</evidence>